<gene>
    <name evidence="10" type="primary">sctJ</name>
    <name evidence="10" type="ORF">AWR26_03700</name>
    <name evidence="11" type="ORF">SAMN05216286_3570</name>
</gene>
<feature type="domain" description="Flagellar M-ring N-terminal" evidence="9">
    <location>
        <begin position="24"/>
        <end position="182"/>
    </location>
</feature>
<dbReference type="GO" id="GO:0009306">
    <property type="term" value="P:protein secretion"/>
    <property type="evidence" value="ECO:0007669"/>
    <property type="project" value="InterPro"/>
</dbReference>
<sequence>MQKFWRKSLLAALLALSLTGCNPLVVLNTGLSENDANDIIAELSHYNIAVDKQIDKEGVTIRVDSDDIARSVQILNASGLPHKARTNLGEEFQKSGIISSPLEEQARYIFALSQELEATLSQIDGVVVARVNVVLAERVAPGEPVQPASASVFIKHTPDLDPDTIEPRIRQLVAASIPGLAGKSDDVISIVFVPAGVYHDHIEQVILGPFRFTLSEYATVKQGFFTVLGLLLLTGVVMVLKPRIQKRLAKKKLAATSVADSGSRK</sequence>
<dbReference type="Proteomes" id="UP000078227">
    <property type="component" value="Chromosome"/>
</dbReference>
<dbReference type="PROSITE" id="PS51257">
    <property type="entry name" value="PROKAR_LIPOPROTEIN"/>
    <property type="match status" value="1"/>
</dbReference>
<feature type="transmembrane region" description="Helical" evidence="8">
    <location>
        <begin position="223"/>
        <end position="240"/>
    </location>
</feature>
<dbReference type="PANTHER" id="PTHR30046">
    <property type="entry name" value="FLAGELLAR M-RING PROTEIN"/>
    <property type="match status" value="1"/>
</dbReference>
<evidence type="ECO:0000313" key="10">
    <source>
        <dbReference type="EMBL" id="ANI81298.1"/>
    </source>
</evidence>
<proteinExistence type="inferred from homology"/>
<evidence type="ECO:0000256" key="1">
    <source>
        <dbReference type="ARBA" id="ARBA00004459"/>
    </source>
</evidence>
<evidence type="ECO:0000256" key="8">
    <source>
        <dbReference type="RuleBase" id="RU364102"/>
    </source>
</evidence>
<evidence type="ECO:0000313" key="12">
    <source>
        <dbReference type="Proteomes" id="UP000078227"/>
    </source>
</evidence>
<evidence type="ECO:0000313" key="11">
    <source>
        <dbReference type="EMBL" id="SFC87703.1"/>
    </source>
</evidence>
<evidence type="ECO:0000256" key="6">
    <source>
        <dbReference type="ARBA" id="ARBA00023237"/>
    </source>
</evidence>
<evidence type="ECO:0000256" key="4">
    <source>
        <dbReference type="ARBA" id="ARBA00023136"/>
    </source>
</evidence>
<keyword evidence="12" id="KW-1185">Reference proteome</keyword>
<evidence type="ECO:0000256" key="3">
    <source>
        <dbReference type="ARBA" id="ARBA00022729"/>
    </source>
</evidence>
<dbReference type="Pfam" id="PF01514">
    <property type="entry name" value="YscJ_FliF"/>
    <property type="match status" value="1"/>
</dbReference>
<dbReference type="Gene3D" id="3.30.300.30">
    <property type="match status" value="1"/>
</dbReference>
<keyword evidence="6 8" id="KW-0998">Cell outer membrane</keyword>
<organism evidence="11 13">
    <name type="scientific">Kosakonia oryzae</name>
    <dbReference type="NCBI Taxonomy" id="497725"/>
    <lineage>
        <taxon>Bacteria</taxon>
        <taxon>Pseudomonadati</taxon>
        <taxon>Pseudomonadota</taxon>
        <taxon>Gammaproteobacteria</taxon>
        <taxon>Enterobacterales</taxon>
        <taxon>Enterobacteriaceae</taxon>
        <taxon>Kosakonia</taxon>
    </lineage>
</organism>
<reference evidence="11 13" key="1">
    <citation type="submission" date="2016-10" db="EMBL/GenBank/DDBJ databases">
        <authorList>
            <person name="Varghese N."/>
            <person name="Submissions S."/>
        </authorList>
    </citation>
    <scope>NUCLEOTIDE SEQUENCE [LARGE SCALE GENOMIC DNA]</scope>
    <source>
        <strain evidence="11 13">CGMCC 1.7012</strain>
    </source>
</reference>
<keyword evidence="8" id="KW-0812">Transmembrane</keyword>
<dbReference type="Proteomes" id="UP000182314">
    <property type="component" value="Unassembled WGS sequence"/>
</dbReference>
<dbReference type="PANTHER" id="PTHR30046:SF2">
    <property type="entry name" value="YOP PROTEINS TRANSLOCATION LIPOPROTEIN J"/>
    <property type="match status" value="1"/>
</dbReference>
<dbReference type="InterPro" id="IPR003282">
    <property type="entry name" value="T3SS_SctJ"/>
</dbReference>
<dbReference type="PRINTS" id="PR01338">
    <property type="entry name" value="TYPE3OMKPROT"/>
</dbReference>
<evidence type="ECO:0000256" key="2">
    <source>
        <dbReference type="ARBA" id="ARBA00009509"/>
    </source>
</evidence>
<accession>A0AA94H5G5</accession>
<dbReference type="AlphaFoldDB" id="A0AA94H5G5"/>
<feature type="chain" id="PRO_5041516108" description="Lipoprotein" evidence="8">
    <location>
        <begin position="24"/>
        <end position="265"/>
    </location>
</feature>
<dbReference type="Gene3D" id="3.30.70.1530">
    <property type="entry name" value="Hypothetical protein rpa1041"/>
    <property type="match status" value="1"/>
</dbReference>
<comment type="subcellular location">
    <subcellularLocation>
        <location evidence="1">Cell outer membrane</location>
        <topology evidence="1">Lipid-anchor</topology>
    </subcellularLocation>
</comment>
<dbReference type="GO" id="GO:0009279">
    <property type="term" value="C:cell outer membrane"/>
    <property type="evidence" value="ECO:0007669"/>
    <property type="project" value="UniProtKB-SubCell"/>
</dbReference>
<keyword evidence="7 8" id="KW-0449">Lipoprotein</keyword>
<dbReference type="InterPro" id="IPR043427">
    <property type="entry name" value="YscJ/FliF"/>
</dbReference>
<protein>
    <recommendedName>
        <fullName evidence="8">Lipoprotein</fullName>
    </recommendedName>
</protein>
<reference evidence="10 12" key="2">
    <citation type="submission" date="2021-03" db="EMBL/GenBank/DDBJ databases">
        <authorList>
            <person name="Li Y."/>
            <person name="Li S."/>
            <person name="Chen M."/>
            <person name="Peng G."/>
            <person name="Tan Z."/>
            <person name="An Q."/>
        </authorList>
    </citation>
    <scope>NUCLEOTIDE SEQUENCE [LARGE SCALE GENOMIC DNA]</scope>
    <source>
        <strain evidence="10 12">Ola 51</strain>
    </source>
</reference>
<evidence type="ECO:0000256" key="5">
    <source>
        <dbReference type="ARBA" id="ARBA00023139"/>
    </source>
</evidence>
<name>A0AA94H5G5_9ENTR</name>
<keyword evidence="8" id="KW-1133">Transmembrane helix</keyword>
<comment type="similarity">
    <text evidence="2 8">Belongs to the YscJ lipoprotein family.</text>
</comment>
<keyword evidence="3 8" id="KW-0732">Signal</keyword>
<dbReference type="EMBL" id="FOKO01000004">
    <property type="protein sequence ID" value="SFC87703.1"/>
    <property type="molecule type" value="Genomic_DNA"/>
</dbReference>
<dbReference type="InterPro" id="IPR006182">
    <property type="entry name" value="FliF_N_dom"/>
</dbReference>
<keyword evidence="5 8" id="KW-0564">Palmitate</keyword>
<dbReference type="NCBIfam" id="TIGR02544">
    <property type="entry name" value="III_secr_YscJ"/>
    <property type="match status" value="1"/>
</dbReference>
<evidence type="ECO:0000256" key="7">
    <source>
        <dbReference type="ARBA" id="ARBA00023288"/>
    </source>
</evidence>
<keyword evidence="4 8" id="KW-0472">Membrane</keyword>
<dbReference type="InterPro" id="IPR045851">
    <property type="entry name" value="AMP-bd_C_sf"/>
</dbReference>
<dbReference type="KEGG" id="kor:AWR26_03700"/>
<dbReference type="EMBL" id="CP014007">
    <property type="protein sequence ID" value="ANI81298.1"/>
    <property type="molecule type" value="Genomic_DNA"/>
</dbReference>
<evidence type="ECO:0000259" key="9">
    <source>
        <dbReference type="Pfam" id="PF01514"/>
    </source>
</evidence>
<dbReference type="RefSeq" id="WP_064563688.1">
    <property type="nucleotide sequence ID" value="NZ_CP014007.2"/>
</dbReference>
<evidence type="ECO:0000313" key="13">
    <source>
        <dbReference type="Proteomes" id="UP000182314"/>
    </source>
</evidence>
<feature type="signal peptide" evidence="8">
    <location>
        <begin position="1"/>
        <end position="23"/>
    </location>
</feature>